<evidence type="ECO:0000256" key="1">
    <source>
        <dbReference type="SAM" id="MobiDB-lite"/>
    </source>
</evidence>
<feature type="region of interest" description="Disordered" evidence="1">
    <location>
        <begin position="68"/>
        <end position="98"/>
    </location>
</feature>
<proteinExistence type="predicted"/>
<dbReference type="OrthoDB" id="276744at2759"/>
<protein>
    <submittedName>
        <fullName evidence="2">Uncharacterized protein</fullName>
    </submittedName>
</protein>
<reference evidence="3" key="1">
    <citation type="submission" date="2017-11" db="EMBL/GenBank/DDBJ databases">
        <authorList>
            <person name="Lima N.C."/>
            <person name="Parody-Merino A.M."/>
            <person name="Battley P.F."/>
            <person name="Fidler A.E."/>
            <person name="Prosdocimi F."/>
        </authorList>
    </citation>
    <scope>NUCLEOTIDE SEQUENCE [LARGE SCALE GENOMIC DNA]</scope>
</reference>
<organism evidence="2 3">
    <name type="scientific">Limosa lapponica baueri</name>
    <dbReference type="NCBI Taxonomy" id="1758121"/>
    <lineage>
        <taxon>Eukaryota</taxon>
        <taxon>Metazoa</taxon>
        <taxon>Chordata</taxon>
        <taxon>Craniata</taxon>
        <taxon>Vertebrata</taxon>
        <taxon>Euteleostomi</taxon>
        <taxon>Archelosauria</taxon>
        <taxon>Archosauria</taxon>
        <taxon>Dinosauria</taxon>
        <taxon>Saurischia</taxon>
        <taxon>Theropoda</taxon>
        <taxon>Coelurosauria</taxon>
        <taxon>Aves</taxon>
        <taxon>Neognathae</taxon>
        <taxon>Neoaves</taxon>
        <taxon>Charadriiformes</taxon>
        <taxon>Scolopacidae</taxon>
        <taxon>Limosa</taxon>
    </lineage>
</organism>
<dbReference type="AlphaFoldDB" id="A0A2I0UA19"/>
<dbReference type="Proteomes" id="UP000233556">
    <property type="component" value="Unassembled WGS sequence"/>
</dbReference>
<keyword evidence="3" id="KW-1185">Reference proteome</keyword>
<accession>A0A2I0UA19</accession>
<dbReference type="EMBL" id="KZ505950">
    <property type="protein sequence ID" value="PKU42892.1"/>
    <property type="molecule type" value="Genomic_DNA"/>
</dbReference>
<evidence type="ECO:0000313" key="2">
    <source>
        <dbReference type="EMBL" id="PKU42892.1"/>
    </source>
</evidence>
<name>A0A2I0UA19_LIMLA</name>
<gene>
    <name evidence="2" type="ORF">llap_6799</name>
</gene>
<feature type="compositionally biased region" description="Polar residues" evidence="1">
    <location>
        <begin position="88"/>
        <end position="98"/>
    </location>
</feature>
<evidence type="ECO:0000313" key="3">
    <source>
        <dbReference type="Proteomes" id="UP000233556"/>
    </source>
</evidence>
<reference evidence="3" key="2">
    <citation type="submission" date="2017-12" db="EMBL/GenBank/DDBJ databases">
        <title>Genome sequence of the Bar-tailed Godwit (Limosa lapponica baueri).</title>
        <authorList>
            <person name="Lima N.C.B."/>
            <person name="Parody-Merino A.M."/>
            <person name="Battley P.F."/>
            <person name="Fidler A.E."/>
            <person name="Prosdocimi F."/>
        </authorList>
    </citation>
    <scope>NUCLEOTIDE SEQUENCE [LARGE SCALE GENOMIC DNA]</scope>
</reference>
<sequence length="98" mass="11664">MIKGLGHLSYGDRLTELGLFSLEKRRFWGNLIAAFQYLKRAYRKDEQFIIEFGLNLPDSFDFKCQERDKSGLKEREQRKGKREYPSPASYQHSWLVTE</sequence>
<feature type="compositionally biased region" description="Basic and acidic residues" evidence="1">
    <location>
        <begin position="68"/>
        <end position="77"/>
    </location>
</feature>